<feature type="non-terminal residue" evidence="1">
    <location>
        <position position="1"/>
    </location>
</feature>
<proteinExistence type="evidence at protein level"/>
<name>Q7M365_BOVIN</name>
<evidence type="ECO:0000313" key="1">
    <source>
        <dbReference type="PIR" id="A40430"/>
    </source>
</evidence>
<dbReference type="PIR" id="A40430">
    <property type="entry name" value="A40430"/>
</dbReference>
<dbReference type="AlphaFoldDB" id="Q7M365"/>
<feature type="non-terminal residue" evidence="1">
    <location>
        <position position="45"/>
    </location>
</feature>
<reference evidence="1" key="1">
    <citation type="journal article" date="1991" name="J. Biol. Chem.">
        <title>Isolation and characterization of bovine haptoglobin from acute phase sera.</title>
        <authorList>
            <person name="Morimatsu M."/>
            <person name="Syuto B."/>
            <person name="Shimada N."/>
            <person name="Fujinaga T."/>
            <person name="Yamamoto S."/>
            <person name="Saito M."/>
            <person name="Naiki M."/>
        </authorList>
    </citation>
    <scope>PROTEIN SEQUENCE</scope>
</reference>
<accession>Q7M365</accession>
<sequence length="45" mass="4680" precursor="true">VETGSEATADSCPKAPEIANSHVEYIIGGSLDAKGSFPWQAKMVS</sequence>
<keyword id="KW-0903">Direct protein sequencing</keyword>
<protein>
    <submittedName>
        <fullName evidence="1">Haptoglobin</fullName>
    </submittedName>
</protein>
<organism evidence="1">
    <name type="scientific">Bos taurus</name>
    <name type="common">Bovine</name>
    <dbReference type="NCBI Taxonomy" id="9913"/>
    <lineage>
        <taxon>Eukaryota</taxon>
        <taxon>Metazoa</taxon>
        <taxon>Chordata</taxon>
        <taxon>Craniata</taxon>
        <taxon>Vertebrata</taxon>
        <taxon>Euteleostomi</taxon>
        <taxon>Mammalia</taxon>
        <taxon>Eutheria</taxon>
        <taxon>Laurasiatheria</taxon>
        <taxon>Artiodactyla</taxon>
        <taxon>Ruminantia</taxon>
        <taxon>Pecora</taxon>
        <taxon>Bovidae</taxon>
        <taxon>Bovinae</taxon>
        <taxon>Bos</taxon>
    </lineage>
</organism>